<dbReference type="Proteomes" id="UP000199400">
    <property type="component" value="Unassembled WGS sequence"/>
</dbReference>
<gene>
    <name evidence="2" type="ORF">SAMN02745121_05342</name>
</gene>
<proteinExistence type="predicted"/>
<keyword evidence="3" id="KW-1185">Reference proteome</keyword>
<feature type="compositionally biased region" description="Low complexity" evidence="1">
    <location>
        <begin position="54"/>
        <end position="108"/>
    </location>
</feature>
<dbReference type="OrthoDB" id="5505241at2"/>
<reference evidence="3" key="1">
    <citation type="submission" date="2016-10" db="EMBL/GenBank/DDBJ databases">
        <authorList>
            <person name="Varghese N."/>
            <person name="Submissions S."/>
        </authorList>
    </citation>
    <scope>NUCLEOTIDE SEQUENCE [LARGE SCALE GENOMIC DNA]</scope>
    <source>
        <strain evidence="3">ATCC 25963</strain>
    </source>
</reference>
<accession>A0A1I2CYL2</accession>
<sequence>MKPCTRCERHVRVSEVVCPFCGATQHEVSATVRTWAVGLAMLGAACGPAKEDSASGSGSEATSEATTSTEPTTTTAPTSSGSDSEAGTGTSTSTSTSTDTGGTASSTECASCSDSTEGGAFIYAAPDMGGGGIKECDPWVQDCPIGQKCVPFSGDGDTSPESLHCAPVAESPEQAGDPCVVQGSGTDQTDNCDVGLFCWLDSCVPLCTGTPDAPACADPANGCTIANDGVLTLCLPKCDPLTQNCEADEVCLNTGETQEFVCVPDASGDGGQEFDPCTFQNSCDPGLICLDPALATECEAQASGCCLKFCDLTMPTCTGAGAECMPWFEGGMAPAELEDVGVCKLPE</sequence>
<protein>
    <submittedName>
        <fullName evidence="2">Uncharacterized protein</fullName>
    </submittedName>
</protein>
<dbReference type="AlphaFoldDB" id="A0A1I2CYL2"/>
<evidence type="ECO:0000256" key="1">
    <source>
        <dbReference type="SAM" id="MobiDB-lite"/>
    </source>
</evidence>
<organism evidence="2 3">
    <name type="scientific">Nannocystis exedens</name>
    <dbReference type="NCBI Taxonomy" id="54"/>
    <lineage>
        <taxon>Bacteria</taxon>
        <taxon>Pseudomonadati</taxon>
        <taxon>Myxococcota</taxon>
        <taxon>Polyangia</taxon>
        <taxon>Nannocystales</taxon>
        <taxon>Nannocystaceae</taxon>
        <taxon>Nannocystis</taxon>
    </lineage>
</organism>
<dbReference type="EMBL" id="FOMX01000018">
    <property type="protein sequence ID" value="SFE73407.1"/>
    <property type="molecule type" value="Genomic_DNA"/>
</dbReference>
<name>A0A1I2CYL2_9BACT</name>
<evidence type="ECO:0000313" key="3">
    <source>
        <dbReference type="Proteomes" id="UP000199400"/>
    </source>
</evidence>
<feature type="region of interest" description="Disordered" evidence="1">
    <location>
        <begin position="48"/>
        <end position="114"/>
    </location>
</feature>
<evidence type="ECO:0000313" key="2">
    <source>
        <dbReference type="EMBL" id="SFE73407.1"/>
    </source>
</evidence>
<dbReference type="RefSeq" id="WP_100793208.1">
    <property type="nucleotide sequence ID" value="NZ_FOMX01000018.1"/>
</dbReference>